<dbReference type="InParanoid" id="A0A409XB83"/>
<feature type="compositionally biased region" description="Basic and acidic residues" evidence="1">
    <location>
        <begin position="255"/>
        <end position="278"/>
    </location>
</feature>
<dbReference type="EMBL" id="NHYD01002167">
    <property type="protein sequence ID" value="PPQ88049.1"/>
    <property type="molecule type" value="Genomic_DNA"/>
</dbReference>
<reference evidence="2 3" key="1">
    <citation type="journal article" date="2018" name="Evol. Lett.">
        <title>Horizontal gene cluster transfer increased hallucinogenic mushroom diversity.</title>
        <authorList>
            <person name="Reynolds H.T."/>
            <person name="Vijayakumar V."/>
            <person name="Gluck-Thaler E."/>
            <person name="Korotkin H.B."/>
            <person name="Matheny P.B."/>
            <person name="Slot J.C."/>
        </authorList>
    </citation>
    <scope>NUCLEOTIDE SEQUENCE [LARGE SCALE GENOMIC DNA]</scope>
    <source>
        <strain evidence="2 3">2631</strain>
    </source>
</reference>
<protein>
    <submittedName>
        <fullName evidence="2">Uncharacterized protein</fullName>
    </submittedName>
</protein>
<dbReference type="Pfam" id="PF14223">
    <property type="entry name" value="Retrotran_gag_2"/>
    <property type="match status" value="1"/>
</dbReference>
<dbReference type="STRING" id="93625.A0A409XB83"/>
<comment type="caution">
    <text evidence="2">The sequence shown here is derived from an EMBL/GenBank/DDBJ whole genome shotgun (WGS) entry which is preliminary data.</text>
</comment>
<dbReference type="OrthoDB" id="3223501at2759"/>
<name>A0A409XB83_PSICY</name>
<evidence type="ECO:0000313" key="2">
    <source>
        <dbReference type="EMBL" id="PPQ88049.1"/>
    </source>
</evidence>
<accession>A0A409XB83</accession>
<evidence type="ECO:0000313" key="3">
    <source>
        <dbReference type="Proteomes" id="UP000283269"/>
    </source>
</evidence>
<dbReference type="AlphaFoldDB" id="A0A409XB83"/>
<feature type="region of interest" description="Disordered" evidence="1">
    <location>
        <begin position="253"/>
        <end position="279"/>
    </location>
</feature>
<sequence>MANNPQIPLLNATNYNTWSGLMTAYLQSKGIWRIVSGAKTQPFLSDILTARELAALKLYHENCDKAYGIIYLHLDNNQKIHLEAVKDDPIQMWEVLKAVYQKCPGNRFNAYDDLFSIQKVKGESLQTLINRVEQAVLLIQQLRPKDFDLAKLDEELALLTLIRALPDKYNAFALSLLHLDKLDKAIIHQAFVTEDIQHSCHASDMPAVATAFQTTSAPSASKPKCAFCDMTNHVIDKCHKFINAQKEAKKHVKNACKDNRANKAQEATSEDKESKDMEFSGNASALNTNVPSFSTHSTDFDWIADTGATSHMTSHCNWV</sequence>
<gene>
    <name evidence="2" type="ORF">CVT25_001797</name>
</gene>
<organism evidence="2 3">
    <name type="scientific">Psilocybe cyanescens</name>
    <dbReference type="NCBI Taxonomy" id="93625"/>
    <lineage>
        <taxon>Eukaryota</taxon>
        <taxon>Fungi</taxon>
        <taxon>Dikarya</taxon>
        <taxon>Basidiomycota</taxon>
        <taxon>Agaricomycotina</taxon>
        <taxon>Agaricomycetes</taxon>
        <taxon>Agaricomycetidae</taxon>
        <taxon>Agaricales</taxon>
        <taxon>Agaricineae</taxon>
        <taxon>Strophariaceae</taxon>
        <taxon>Psilocybe</taxon>
    </lineage>
</organism>
<evidence type="ECO:0000256" key="1">
    <source>
        <dbReference type="SAM" id="MobiDB-lite"/>
    </source>
</evidence>
<keyword evidence="3" id="KW-1185">Reference proteome</keyword>
<proteinExistence type="predicted"/>
<dbReference type="Proteomes" id="UP000283269">
    <property type="component" value="Unassembled WGS sequence"/>
</dbReference>